<dbReference type="Gene3D" id="2.60.40.10">
    <property type="entry name" value="Immunoglobulins"/>
    <property type="match status" value="1"/>
</dbReference>
<dbReference type="InterPro" id="IPR046985">
    <property type="entry name" value="IP5"/>
</dbReference>
<dbReference type="AlphaFoldDB" id="A0A7R8V842"/>
<feature type="domain" description="Rho-GAP" evidence="7">
    <location>
        <begin position="698"/>
        <end position="867"/>
    </location>
</feature>
<evidence type="ECO:0000256" key="5">
    <source>
        <dbReference type="SAM" id="MobiDB-lite"/>
    </source>
</evidence>
<dbReference type="Gene3D" id="2.30.29.110">
    <property type="match status" value="1"/>
</dbReference>
<keyword evidence="3" id="KW-0967">Endosome</keyword>
<accession>A0A7R8V842</accession>
<proteinExistence type="predicted"/>
<dbReference type="GO" id="GO:0030670">
    <property type="term" value="C:phagocytic vesicle membrane"/>
    <property type="evidence" value="ECO:0007669"/>
    <property type="project" value="UniProtKB-SubCell"/>
</dbReference>
<dbReference type="PANTHER" id="PTHR11200">
    <property type="entry name" value="INOSITOL 5-PHOSPHATASE"/>
    <property type="match status" value="1"/>
</dbReference>
<dbReference type="InterPro" id="IPR000300">
    <property type="entry name" value="IPPc"/>
</dbReference>
<dbReference type="FunCoup" id="A0A7R8V842">
    <property type="interactions" value="1159"/>
</dbReference>
<keyword evidence="4" id="KW-0968">Cytoplasmic vesicle</keyword>
<comment type="subcellular location">
    <subcellularLocation>
        <location evidence="2">Cytoplasmic vesicle</location>
        <location evidence="2">Phagosome membrane</location>
    </subcellularLocation>
    <subcellularLocation>
        <location evidence="1">Early endosome membrane</location>
    </subcellularLocation>
</comment>
<dbReference type="EMBL" id="LR899015">
    <property type="protein sequence ID" value="CAD7093870.1"/>
    <property type="molecule type" value="Genomic_DNA"/>
</dbReference>
<evidence type="ECO:0000313" key="8">
    <source>
        <dbReference type="EMBL" id="CAD7093870.1"/>
    </source>
</evidence>
<dbReference type="GO" id="GO:0004439">
    <property type="term" value="F:phosphatidylinositol-4,5-bisphosphate 5-phosphatase activity"/>
    <property type="evidence" value="ECO:0007669"/>
    <property type="project" value="TreeGrafter"/>
</dbReference>
<dbReference type="InterPro" id="IPR048869">
    <property type="entry name" value="OCRL-1_2_ASH"/>
</dbReference>
<evidence type="ECO:0000256" key="1">
    <source>
        <dbReference type="ARBA" id="ARBA00004146"/>
    </source>
</evidence>
<dbReference type="OrthoDB" id="7862313at2759"/>
<dbReference type="InterPro" id="IPR031896">
    <property type="entry name" value="INPP5B_PH_dom"/>
</dbReference>
<evidence type="ECO:0000313" key="9">
    <source>
        <dbReference type="Proteomes" id="UP000594454"/>
    </source>
</evidence>
<evidence type="ECO:0000256" key="3">
    <source>
        <dbReference type="ARBA" id="ARBA00022753"/>
    </source>
</evidence>
<dbReference type="PANTHER" id="PTHR11200:SF300">
    <property type="entry name" value="TYPE II INOSITOL 1,4,5-TRISPHOSPHATE 5-PHOSPHATASE"/>
    <property type="match status" value="1"/>
</dbReference>
<dbReference type="Pfam" id="PF21310">
    <property type="entry name" value="OCRL-like_ASH"/>
    <property type="match status" value="1"/>
</dbReference>
<dbReference type="SMART" id="SM00324">
    <property type="entry name" value="RhoGAP"/>
    <property type="match status" value="1"/>
</dbReference>
<dbReference type="OMA" id="WLGCSER"/>
<evidence type="ECO:0000256" key="4">
    <source>
        <dbReference type="ARBA" id="ARBA00023329"/>
    </source>
</evidence>
<dbReference type="InterPro" id="IPR036691">
    <property type="entry name" value="Endo/exonu/phosph_ase_sf"/>
</dbReference>
<name>A0A7R8V842_HERIL</name>
<dbReference type="GO" id="GO:0007165">
    <property type="term" value="P:signal transduction"/>
    <property type="evidence" value="ECO:0007669"/>
    <property type="project" value="InterPro"/>
</dbReference>
<dbReference type="InterPro" id="IPR000198">
    <property type="entry name" value="RhoGAP_dom"/>
</dbReference>
<dbReference type="InParanoid" id="A0A7R8V842"/>
<dbReference type="Pfam" id="PF22669">
    <property type="entry name" value="Exo_endo_phos2"/>
    <property type="match status" value="1"/>
</dbReference>
<dbReference type="Pfam" id="PF16776">
    <property type="entry name" value="INPP5B_PH"/>
    <property type="match status" value="1"/>
</dbReference>
<gene>
    <name evidence="8" type="ORF">HERILL_LOCUS16128</name>
</gene>
<reference evidence="8 9" key="1">
    <citation type="submission" date="2020-11" db="EMBL/GenBank/DDBJ databases">
        <authorList>
            <person name="Wallbank WR R."/>
            <person name="Pardo Diaz C."/>
            <person name="Kozak K."/>
            <person name="Martin S."/>
            <person name="Jiggins C."/>
            <person name="Moest M."/>
            <person name="Warren A I."/>
            <person name="Generalovic N T."/>
            <person name="Byers J.R.P. K."/>
            <person name="Montejo-Kovacevich G."/>
            <person name="Yen C E."/>
        </authorList>
    </citation>
    <scope>NUCLEOTIDE SEQUENCE [LARGE SCALE GENOMIC DNA]</scope>
</reference>
<sequence>MNNGTVENTPTFIFQIVQEKFLPGETVKAVLHAYQRIGVETSNRILALVATQDSYAVFSFALACDKPRTFSDLVVDNIFPIDKGFRMESEVRNTISVLGFSLSSSQSARKSTFYPSHPDDADEYTSFKLLVDDIFDYKVRTADTYPQAIVPPPFDDDESGTGGGTTTDESGFFGSEKEFSWLARYRREDDLLAIDRCIADGSKPLLKGESKFQYELKKHEHEYIINKTYRIYCATWNVNGQQCNATNLRPWLAASEDPPDIYAIAFQELDLSPKAITLSESRPDRSVIHNIMKSLHEGAQYEELCSVRLVGMMLTIVVKRSIRPNITRCEKQSVGTGALNLMGNKGGVGVSLTLNEDSLCFVNSHLAAHVSEVQRRNEDFNEINRRLLFSTQDISNHDHIFWIGDLNYRLNMTSDEITDYRVMLKFDQLNIERAAHRVFENYYEGEITFQPTYKYDPGTDNWDSSEKHRQPAWCDRILWRGDKIKQIVYRNVMKIQLSDHKPVYATFLADIKTKDEQKYKRVHEKILKRVDKYENDNQPQITVEKTDLDFEEIKFNEEYFRDFTVANNCHLPVEFSFKEKTETDMRICEDWISIDPCYGTLITGRSLSIRVKIHIKSETVWRVIKKQGNHIGKIPLDILVLHVKNGRDIFITVMGEYKPSCFGLPVETLCCLDKPIVDMQWSELTEIQMKSTTEPFKITMPREIFLLIDYLYRVGMQEINLFQLERSFKVNDNINEIRDWLDSCGAAEEFPGTPHTAAEALLMLLESSGNPLIHPLDLNVLNPDYPFELCLRAIHKLSTPRKNVFLYLTMFLHEFIEQNRNANIEVIAKLFGMILIRSSHDIHGLQRKNFIKRFLSRGIFNFARNEFKYS</sequence>
<protein>
    <recommendedName>
        <fullName evidence="10">Phosphoinositide 5-phosphatase</fullName>
    </recommendedName>
</protein>
<evidence type="ECO:0000259" key="7">
    <source>
        <dbReference type="SMART" id="SM00324"/>
    </source>
</evidence>
<feature type="domain" description="Inositol polyphosphate-related phosphatase" evidence="6">
    <location>
        <begin position="227"/>
        <end position="515"/>
    </location>
</feature>
<dbReference type="InterPro" id="IPR013783">
    <property type="entry name" value="Ig-like_fold"/>
</dbReference>
<dbReference type="Proteomes" id="UP000594454">
    <property type="component" value="Chromosome 7"/>
</dbReference>
<dbReference type="SUPFAM" id="SSF56219">
    <property type="entry name" value="DNase I-like"/>
    <property type="match status" value="1"/>
</dbReference>
<keyword evidence="9" id="KW-1185">Reference proteome</keyword>
<organism evidence="8 9">
    <name type="scientific">Hermetia illucens</name>
    <name type="common">Black soldier fly</name>
    <dbReference type="NCBI Taxonomy" id="343691"/>
    <lineage>
        <taxon>Eukaryota</taxon>
        <taxon>Metazoa</taxon>
        <taxon>Ecdysozoa</taxon>
        <taxon>Arthropoda</taxon>
        <taxon>Hexapoda</taxon>
        <taxon>Insecta</taxon>
        <taxon>Pterygota</taxon>
        <taxon>Neoptera</taxon>
        <taxon>Endopterygota</taxon>
        <taxon>Diptera</taxon>
        <taxon>Brachycera</taxon>
        <taxon>Stratiomyomorpha</taxon>
        <taxon>Stratiomyidae</taxon>
        <taxon>Hermetiinae</taxon>
        <taxon>Hermetia</taxon>
    </lineage>
</organism>
<dbReference type="Gene3D" id="3.60.10.10">
    <property type="entry name" value="Endonuclease/exonuclease/phosphatase"/>
    <property type="match status" value="1"/>
</dbReference>
<dbReference type="SUPFAM" id="SSF48350">
    <property type="entry name" value="GTPase activation domain, GAP"/>
    <property type="match status" value="1"/>
</dbReference>
<feature type="region of interest" description="Disordered" evidence="5">
    <location>
        <begin position="149"/>
        <end position="169"/>
    </location>
</feature>
<evidence type="ECO:0000259" key="6">
    <source>
        <dbReference type="SMART" id="SM00128"/>
    </source>
</evidence>
<dbReference type="SMART" id="SM00128">
    <property type="entry name" value="IPPc"/>
    <property type="match status" value="1"/>
</dbReference>
<dbReference type="Gene3D" id="1.10.555.10">
    <property type="entry name" value="Rho GTPase activation protein"/>
    <property type="match status" value="1"/>
</dbReference>
<evidence type="ECO:0000256" key="2">
    <source>
        <dbReference type="ARBA" id="ARBA00004580"/>
    </source>
</evidence>
<evidence type="ECO:0008006" key="10">
    <source>
        <dbReference type="Google" id="ProtNLM"/>
    </source>
</evidence>
<dbReference type="GO" id="GO:0031901">
    <property type="term" value="C:early endosome membrane"/>
    <property type="evidence" value="ECO:0007669"/>
    <property type="project" value="UniProtKB-SubCell"/>
</dbReference>
<dbReference type="GO" id="GO:0046856">
    <property type="term" value="P:phosphatidylinositol dephosphorylation"/>
    <property type="evidence" value="ECO:0007669"/>
    <property type="project" value="InterPro"/>
</dbReference>
<dbReference type="InterPro" id="IPR008936">
    <property type="entry name" value="Rho_GTPase_activation_prot"/>
</dbReference>